<evidence type="ECO:0000313" key="4">
    <source>
        <dbReference type="Proteomes" id="UP001391051"/>
    </source>
</evidence>
<keyword evidence="2" id="KW-0812">Transmembrane</keyword>
<keyword evidence="4" id="KW-1185">Reference proteome</keyword>
<evidence type="ECO:0000256" key="2">
    <source>
        <dbReference type="SAM" id="Phobius"/>
    </source>
</evidence>
<accession>A0ABR1QPP3</accession>
<dbReference type="Proteomes" id="UP001391051">
    <property type="component" value="Unassembled WGS sequence"/>
</dbReference>
<dbReference type="RefSeq" id="XP_066704025.1">
    <property type="nucleotide sequence ID" value="XM_066838961.1"/>
</dbReference>
<dbReference type="GeneID" id="92072023"/>
<keyword evidence="2" id="KW-0472">Membrane</keyword>
<feature type="compositionally biased region" description="Low complexity" evidence="1">
    <location>
        <begin position="83"/>
        <end position="105"/>
    </location>
</feature>
<feature type="transmembrane region" description="Helical" evidence="2">
    <location>
        <begin position="46"/>
        <end position="68"/>
    </location>
</feature>
<proteinExistence type="predicted"/>
<sequence>MAPHWQTTDSFYELGQNSNTRPAGFRAVKNVWYVRARAHVTQYRRFYTIIGILSVVCIITFTLLGILLPPALRRQAENSGDNSPTATQTGTATASPTSTGKPSPTDAGGKCDPANFIDNVKMANVYVPDAPIQIDYPTANDAQECCEACWTSTEDHCNGWSYISNICAFTYDYPGSHKDDQCPKGHPKVTISKDGNKGDLAGYGPCAFQSAK</sequence>
<organism evidence="3 4">
    <name type="scientific">Apiospora aurea</name>
    <dbReference type="NCBI Taxonomy" id="335848"/>
    <lineage>
        <taxon>Eukaryota</taxon>
        <taxon>Fungi</taxon>
        <taxon>Dikarya</taxon>
        <taxon>Ascomycota</taxon>
        <taxon>Pezizomycotina</taxon>
        <taxon>Sordariomycetes</taxon>
        <taxon>Xylariomycetidae</taxon>
        <taxon>Amphisphaeriales</taxon>
        <taxon>Apiosporaceae</taxon>
        <taxon>Apiospora</taxon>
    </lineage>
</organism>
<comment type="caution">
    <text evidence="3">The sequence shown here is derived from an EMBL/GenBank/DDBJ whole genome shotgun (WGS) entry which is preliminary data.</text>
</comment>
<protein>
    <recommendedName>
        <fullName evidence="5">Apple domain-containing protein</fullName>
    </recommendedName>
</protein>
<gene>
    <name evidence="3" type="ORF">PG986_002739</name>
</gene>
<feature type="region of interest" description="Disordered" evidence="1">
    <location>
        <begin position="76"/>
        <end position="108"/>
    </location>
</feature>
<dbReference type="EMBL" id="JAQQWE010000002">
    <property type="protein sequence ID" value="KAK7961914.1"/>
    <property type="molecule type" value="Genomic_DNA"/>
</dbReference>
<evidence type="ECO:0000313" key="3">
    <source>
        <dbReference type="EMBL" id="KAK7961914.1"/>
    </source>
</evidence>
<name>A0ABR1QPP3_9PEZI</name>
<keyword evidence="2" id="KW-1133">Transmembrane helix</keyword>
<evidence type="ECO:0000256" key="1">
    <source>
        <dbReference type="SAM" id="MobiDB-lite"/>
    </source>
</evidence>
<evidence type="ECO:0008006" key="5">
    <source>
        <dbReference type="Google" id="ProtNLM"/>
    </source>
</evidence>
<reference evidence="3 4" key="1">
    <citation type="submission" date="2023-01" db="EMBL/GenBank/DDBJ databases">
        <title>Analysis of 21 Apiospora genomes using comparative genomics revels a genus with tremendous synthesis potential of carbohydrate active enzymes and secondary metabolites.</title>
        <authorList>
            <person name="Sorensen T."/>
        </authorList>
    </citation>
    <scope>NUCLEOTIDE SEQUENCE [LARGE SCALE GENOMIC DNA]</scope>
    <source>
        <strain evidence="3 4">CBS 24483</strain>
    </source>
</reference>